<dbReference type="PROSITE" id="PS51257">
    <property type="entry name" value="PROKAR_LIPOPROTEIN"/>
    <property type="match status" value="1"/>
</dbReference>
<reference evidence="1" key="2">
    <citation type="submission" date="2015-07" db="EMBL/GenBank/DDBJ databases">
        <title>Plasmids, circular viruses and viroids from rat gut.</title>
        <authorList>
            <person name="Jorgensen T.J."/>
            <person name="Hansen M.A."/>
            <person name="Xu Z."/>
            <person name="Tabak M.A."/>
            <person name="Sorensen S.J."/>
            <person name="Hansen L.H."/>
        </authorList>
    </citation>
    <scope>NUCLEOTIDE SEQUENCE</scope>
    <source>
        <plasmid evidence="1">pRGRH0444</plasmid>
    </source>
</reference>
<dbReference type="Gene3D" id="2.40.10.10">
    <property type="entry name" value="Trypsin-like serine proteases"/>
    <property type="match status" value="2"/>
</dbReference>
<protein>
    <recommendedName>
        <fullName evidence="2">Serine protease</fullName>
    </recommendedName>
</protein>
<dbReference type="EMBL" id="LN853086">
    <property type="protein sequence ID" value="CRY95020.1"/>
    <property type="molecule type" value="Genomic_DNA"/>
</dbReference>
<reference evidence="1" key="1">
    <citation type="submission" date="2015-06" db="EMBL/GenBank/DDBJ databases">
        <authorList>
            <person name="Joergensen T."/>
        </authorList>
    </citation>
    <scope>NUCLEOTIDE SEQUENCE</scope>
    <source>
        <plasmid evidence="1">pRGRH0444</plasmid>
    </source>
</reference>
<accession>A0A0H5Q0T0</accession>
<keyword evidence="1" id="KW-0614">Plasmid</keyword>
<dbReference type="SUPFAM" id="SSF50494">
    <property type="entry name" value="Trypsin-like serine proteases"/>
    <property type="match status" value="1"/>
</dbReference>
<sequence length="380" mass="42128">MRRLFFLLFVGVFLFSCSDSSINEESENIAQNIEQRSLTSMYTELINSFEHLSVRGSDGISMLYPDYFGGAYVKDSKMIVFLTKKSNKDFAKEDLSKRIDLNYVSFMECDYSYSELMNLDEWLFDFFTSSENKQLLNTLHVDGWNIDKDKNRIVIKLGDCSSFYINEFKSKVIDSPMIDFVKSRGRLKQQVTYTPGTISVDNHRGASASLGYRVKSSLYSGFLVSGHFANAVNYPVKYKNTSLGICTVVGHSGSVDASFIRYNDGVSVSNTISGPSGNVTLGLGVDIVSETGDVFLSGAHTRTSGAVISTGETIVNDENVMIRQCTSVWYAKSPVGGDSGGICYSANKNVVGLHVGVDEYGYGYYCLANEIHARLKVSRY</sequence>
<geneLocation type="plasmid" evidence="1">
    <name>pRGRH0444</name>
</geneLocation>
<dbReference type="InterPro" id="IPR009003">
    <property type="entry name" value="Peptidase_S1_PA"/>
</dbReference>
<organism evidence="1">
    <name type="scientific">uncultured prokaryote</name>
    <dbReference type="NCBI Taxonomy" id="198431"/>
    <lineage>
        <taxon>unclassified sequences</taxon>
        <taxon>environmental samples</taxon>
    </lineage>
</organism>
<dbReference type="InterPro" id="IPR043504">
    <property type="entry name" value="Peptidase_S1_PA_chymotrypsin"/>
</dbReference>
<name>A0A0H5Q0T0_9ZZZZ</name>
<proteinExistence type="predicted"/>
<evidence type="ECO:0000313" key="1">
    <source>
        <dbReference type="EMBL" id="CRY95020.1"/>
    </source>
</evidence>
<dbReference type="AlphaFoldDB" id="A0A0H5Q0T0"/>
<evidence type="ECO:0008006" key="2">
    <source>
        <dbReference type="Google" id="ProtNLM"/>
    </source>
</evidence>